<feature type="domain" description="F-box" evidence="1">
    <location>
        <begin position="27"/>
        <end position="67"/>
    </location>
</feature>
<evidence type="ECO:0000313" key="3">
    <source>
        <dbReference type="Proteomes" id="UP000728032"/>
    </source>
</evidence>
<dbReference type="SUPFAM" id="SSF52047">
    <property type="entry name" value="RNI-like"/>
    <property type="match status" value="1"/>
</dbReference>
<dbReference type="EMBL" id="OC930060">
    <property type="protein sequence ID" value="CAD7658540.1"/>
    <property type="molecule type" value="Genomic_DNA"/>
</dbReference>
<accession>A0A7R9QVB7</accession>
<keyword evidence="3" id="KW-1185">Reference proteome</keyword>
<proteinExistence type="predicted"/>
<dbReference type="Proteomes" id="UP000728032">
    <property type="component" value="Unassembled WGS sequence"/>
</dbReference>
<gene>
    <name evidence="2" type="ORF">ONB1V03_LOCUS15161</name>
</gene>
<dbReference type="EMBL" id="CAJPVJ010015235">
    <property type="protein sequence ID" value="CAG2175726.1"/>
    <property type="molecule type" value="Genomic_DNA"/>
</dbReference>
<dbReference type="Pfam" id="PF00646">
    <property type="entry name" value="F-box"/>
    <property type="match status" value="1"/>
</dbReference>
<protein>
    <recommendedName>
        <fullName evidence="1">F-box domain-containing protein</fullName>
    </recommendedName>
</protein>
<dbReference type="SUPFAM" id="SSF81383">
    <property type="entry name" value="F-box domain"/>
    <property type="match status" value="1"/>
</dbReference>
<name>A0A7R9QVB7_9ACAR</name>
<sequence length="233" mass="26252">MSSDTNQSNSVVVVNSVNTSGTGNQVLNDDVLIHIFGNLSTNELLRIKKVCHQFSACVGSALKMRKTLSIGGNSGDDVGDWFRVVDYIDYKHNRLSAISRQKYYDLVANYCTLKSILKMCPNIESLYLADTRMDYLTLDLIITGCPQLRHLALDGIGYLLNDNFVSNKFETYGDQALDTICRFCIEKMVKKNEFTLYMSPEVVKGVVDQSVAMNVWIPDNFHIKPLQMMAHSQ</sequence>
<evidence type="ECO:0000259" key="1">
    <source>
        <dbReference type="SMART" id="SM00256"/>
    </source>
</evidence>
<dbReference type="Gene3D" id="3.80.10.10">
    <property type="entry name" value="Ribonuclease Inhibitor"/>
    <property type="match status" value="1"/>
</dbReference>
<dbReference type="AlphaFoldDB" id="A0A7R9QVB7"/>
<dbReference type="InterPro" id="IPR001810">
    <property type="entry name" value="F-box_dom"/>
</dbReference>
<dbReference type="SMART" id="SM00256">
    <property type="entry name" value="FBOX"/>
    <property type="match status" value="1"/>
</dbReference>
<dbReference type="InterPro" id="IPR032675">
    <property type="entry name" value="LRR_dom_sf"/>
</dbReference>
<organism evidence="2">
    <name type="scientific">Oppiella nova</name>
    <dbReference type="NCBI Taxonomy" id="334625"/>
    <lineage>
        <taxon>Eukaryota</taxon>
        <taxon>Metazoa</taxon>
        <taxon>Ecdysozoa</taxon>
        <taxon>Arthropoda</taxon>
        <taxon>Chelicerata</taxon>
        <taxon>Arachnida</taxon>
        <taxon>Acari</taxon>
        <taxon>Acariformes</taxon>
        <taxon>Sarcoptiformes</taxon>
        <taxon>Oribatida</taxon>
        <taxon>Brachypylina</taxon>
        <taxon>Oppioidea</taxon>
        <taxon>Oppiidae</taxon>
        <taxon>Oppiella</taxon>
    </lineage>
</organism>
<evidence type="ECO:0000313" key="2">
    <source>
        <dbReference type="EMBL" id="CAD7658540.1"/>
    </source>
</evidence>
<reference evidence="2" key="1">
    <citation type="submission" date="2020-11" db="EMBL/GenBank/DDBJ databases">
        <authorList>
            <person name="Tran Van P."/>
        </authorList>
    </citation>
    <scope>NUCLEOTIDE SEQUENCE</scope>
</reference>
<dbReference type="InterPro" id="IPR036047">
    <property type="entry name" value="F-box-like_dom_sf"/>
</dbReference>